<protein>
    <submittedName>
        <fullName evidence="1">Uncharacterized protein</fullName>
    </submittedName>
</protein>
<gene>
    <name evidence="1" type="ORF">FRV6_15450</name>
</gene>
<reference evidence="2" key="1">
    <citation type="submission" date="2016-09" db="EMBL/GenBank/DDBJ databases">
        <authorList>
            <person name="Guldener U."/>
        </authorList>
    </citation>
    <scope>NUCLEOTIDE SEQUENCE [LARGE SCALE GENOMIC DNA]</scope>
    <source>
        <strain evidence="2">V64-1</strain>
    </source>
</reference>
<proteinExistence type="predicted"/>
<sequence length="196" mass="22293">MSQHSDKARTLLALQALQNNPKLTGPNLLPATHFKAHSFADPTLESSTALPHFTVTMLRRSLQAPDPDGCYLTKGHNVTRKIEQAIKKDDHGELRDMAMEIGIDWGKEDDAGRVRLAIFGCEILLLLWPHHQLIDKGFLNREIELLCKLEGKLLRGVNPSRREREFVKALRLGGLHDEWLKAIRWQAKKVLEKTEP</sequence>
<dbReference type="VEuPathDB" id="FungiDB:HZS61_010462"/>
<accession>A0A2H3TRR5</accession>
<evidence type="ECO:0000313" key="1">
    <source>
        <dbReference type="EMBL" id="SCO91322.1"/>
    </source>
</evidence>
<dbReference type="AlphaFoldDB" id="A0A2H3TRR5"/>
<dbReference type="VEuPathDB" id="FungiDB:FOMG_10745"/>
<dbReference type="OrthoDB" id="5069851at2759"/>
<dbReference type="VEuPathDB" id="FungiDB:FOXG_18385"/>
<dbReference type="VEuPathDB" id="FungiDB:FOIG_13324"/>
<evidence type="ECO:0000313" key="2">
    <source>
        <dbReference type="Proteomes" id="UP000219369"/>
    </source>
</evidence>
<name>A0A2H3TRR5_FUSOX</name>
<dbReference type="VEuPathDB" id="FungiDB:FOC1_h10017649"/>
<dbReference type="Proteomes" id="UP000219369">
    <property type="component" value="Unassembled WGS sequence"/>
</dbReference>
<dbReference type="EMBL" id="FMJY01000010">
    <property type="protein sequence ID" value="SCO91322.1"/>
    <property type="molecule type" value="Genomic_DNA"/>
</dbReference>
<organism evidence="1 2">
    <name type="scientific">Fusarium oxysporum</name>
    <name type="common">Fusarium vascular wilt</name>
    <dbReference type="NCBI Taxonomy" id="5507"/>
    <lineage>
        <taxon>Eukaryota</taxon>
        <taxon>Fungi</taxon>
        <taxon>Dikarya</taxon>
        <taxon>Ascomycota</taxon>
        <taxon>Pezizomycotina</taxon>
        <taxon>Sordariomycetes</taxon>
        <taxon>Hypocreomycetidae</taxon>
        <taxon>Hypocreales</taxon>
        <taxon>Nectriaceae</taxon>
        <taxon>Fusarium</taxon>
        <taxon>Fusarium oxysporum species complex</taxon>
    </lineage>
</organism>